<evidence type="ECO:0000313" key="4">
    <source>
        <dbReference type="Proteomes" id="UP001171111"/>
    </source>
</evidence>
<dbReference type="SUPFAM" id="SSF52833">
    <property type="entry name" value="Thioredoxin-like"/>
    <property type="match status" value="1"/>
</dbReference>
<dbReference type="EMBL" id="JAULJQ010000001">
    <property type="protein sequence ID" value="MDO2408548.1"/>
    <property type="molecule type" value="Genomic_DNA"/>
</dbReference>
<evidence type="ECO:0000313" key="3">
    <source>
        <dbReference type="EMBL" id="MDO2408548.1"/>
    </source>
</evidence>
<keyword evidence="1" id="KW-0676">Redox-active center</keyword>
<comment type="caution">
    <text evidence="3">The sequence shown here is derived from an EMBL/GenBank/DDBJ whole genome shotgun (WGS) entry which is preliminary data.</text>
</comment>
<dbReference type="InterPro" id="IPR017937">
    <property type="entry name" value="Thioredoxin_CS"/>
</dbReference>
<gene>
    <name evidence="3" type="ORF">Q2362_00355</name>
</gene>
<evidence type="ECO:0000256" key="1">
    <source>
        <dbReference type="ARBA" id="ARBA00023284"/>
    </source>
</evidence>
<evidence type="ECO:0000256" key="2">
    <source>
        <dbReference type="SAM" id="SignalP"/>
    </source>
</evidence>
<proteinExistence type="predicted"/>
<accession>A0ABT8T6K3</accession>
<reference evidence="3 4" key="1">
    <citation type="submission" date="2023-06" db="EMBL/GenBank/DDBJ databases">
        <title>Campylobacter magnum sp. nov., isolated from cecal contents of domestic pigs (Sus scrofa domesticus).</title>
        <authorList>
            <person name="Papic B."/>
            <person name="Gruntar I."/>
        </authorList>
    </citation>
    <scope>NUCLEOTIDE SEQUENCE [LARGE SCALE GENOMIC DNA]</scope>
    <source>
        <strain evidence="4">34484-21</strain>
    </source>
</reference>
<organism evidence="3 4">
    <name type="scientific">Campylobacter magnus</name>
    <dbReference type="NCBI Taxonomy" id="3026462"/>
    <lineage>
        <taxon>Bacteria</taxon>
        <taxon>Pseudomonadati</taxon>
        <taxon>Campylobacterota</taxon>
        <taxon>Epsilonproteobacteria</taxon>
        <taxon>Campylobacterales</taxon>
        <taxon>Campylobacteraceae</taxon>
        <taxon>Campylobacter</taxon>
    </lineage>
</organism>
<protein>
    <submittedName>
        <fullName evidence="3">TlpA family protein disulfide reductase</fullName>
    </submittedName>
</protein>
<name>A0ABT8T6K3_9BACT</name>
<dbReference type="InterPro" id="IPR036249">
    <property type="entry name" value="Thioredoxin-like_sf"/>
</dbReference>
<dbReference type="Proteomes" id="UP001171111">
    <property type="component" value="Unassembled WGS sequence"/>
</dbReference>
<dbReference type="PROSITE" id="PS51257">
    <property type="entry name" value="PROKAR_LIPOPROTEIN"/>
    <property type="match status" value="1"/>
</dbReference>
<feature type="signal peptide" evidence="2">
    <location>
        <begin position="1"/>
        <end position="18"/>
    </location>
</feature>
<keyword evidence="4" id="KW-1185">Reference proteome</keyword>
<dbReference type="Gene3D" id="3.40.30.10">
    <property type="entry name" value="Glutaredoxin"/>
    <property type="match status" value="1"/>
</dbReference>
<keyword evidence="2" id="KW-0732">Signal</keyword>
<feature type="chain" id="PRO_5047256987" evidence="2">
    <location>
        <begin position="19"/>
        <end position="202"/>
    </location>
</feature>
<dbReference type="RefSeq" id="WP_302243264.1">
    <property type="nucleotide sequence ID" value="NZ_JAULJQ010000001.1"/>
</dbReference>
<sequence length="202" mass="22420">MKKLLLVLLCAFALVFLGCDKNESESYSLGEYAPFKDGEEISLKSVSGASVSLVRTSKGFVLKGSDKIVMLDIFGTFCAPCKSEAPHLMDYQLNHDDFMLIGLITFEQISDKDVIEKFIKPFNAYYFIANEGEKNERLISQVLADIGYDSALSLPFKVVLKGGKYELLSDNLGERGGKEALYYLGAVSSELVAKDLEKIRKK</sequence>
<dbReference type="PROSITE" id="PS00194">
    <property type="entry name" value="THIOREDOXIN_1"/>
    <property type="match status" value="1"/>
</dbReference>